<organism evidence="1 2">
    <name type="scientific">Roseovarius gahaiensis</name>
    <dbReference type="NCBI Taxonomy" id="2716691"/>
    <lineage>
        <taxon>Bacteria</taxon>
        <taxon>Pseudomonadati</taxon>
        <taxon>Pseudomonadota</taxon>
        <taxon>Alphaproteobacteria</taxon>
        <taxon>Rhodobacterales</taxon>
        <taxon>Roseobacteraceae</taxon>
        <taxon>Roseovarius</taxon>
    </lineage>
</organism>
<evidence type="ECO:0000313" key="2">
    <source>
        <dbReference type="Proteomes" id="UP000639775"/>
    </source>
</evidence>
<dbReference type="EMBL" id="JAAORB010000047">
    <property type="protein sequence ID" value="NHQ75789.1"/>
    <property type="molecule type" value="Genomic_DNA"/>
</dbReference>
<reference evidence="1" key="1">
    <citation type="submission" date="2020-03" db="EMBL/GenBank/DDBJ databases">
        <title>Roseovarius gahaiensis sp. nov., isolated from Gahai Saline Lake, China.</title>
        <authorList>
            <person name="Sun X."/>
        </authorList>
    </citation>
    <scope>NUCLEOTIDE SEQUENCE</scope>
    <source>
        <strain evidence="1">GH877</strain>
    </source>
</reference>
<evidence type="ECO:0000313" key="1">
    <source>
        <dbReference type="EMBL" id="NHQ75789.1"/>
    </source>
</evidence>
<protein>
    <submittedName>
        <fullName evidence="1">Uncharacterized protein</fullName>
    </submittedName>
</protein>
<dbReference type="RefSeq" id="WP_167199745.1">
    <property type="nucleotide sequence ID" value="NZ_JAAORB010000047.1"/>
</dbReference>
<dbReference type="AlphaFoldDB" id="A0A967BEK0"/>
<keyword evidence="2" id="KW-1185">Reference proteome</keyword>
<gene>
    <name evidence="1" type="ORF">HAT86_15155</name>
</gene>
<dbReference type="Proteomes" id="UP000639775">
    <property type="component" value="Unassembled WGS sequence"/>
</dbReference>
<name>A0A967BEK0_9RHOB</name>
<proteinExistence type="predicted"/>
<accession>A0A967BEK0</accession>
<comment type="caution">
    <text evidence="1">The sequence shown here is derived from an EMBL/GenBank/DDBJ whole genome shotgun (WGS) entry which is preliminary data.</text>
</comment>
<sequence>MTMRIVTFLNDGNGGTKLGYKPVELHGPENFLSGTSLMMSDSYPCKRYFFSEIPPGYSSSKDFSSRRQLCVLLSGEIELTSSTGDVQNFVAGNVILLEDVDYERPGRTIRITSEYAARVLAIQLD</sequence>